<accession>A0A4Q2KDG3</accession>
<name>A0A4Q2KDG3_9FIRM</name>
<dbReference type="InterPro" id="IPR045584">
    <property type="entry name" value="Pilin-like"/>
</dbReference>
<protein>
    <submittedName>
        <fullName evidence="1">Type II secretion system protein</fullName>
    </submittedName>
</protein>
<comment type="caution">
    <text evidence="1">The sequence shown here is derived from an EMBL/GenBank/DDBJ whole genome shotgun (WGS) entry which is preliminary data.</text>
</comment>
<reference evidence="1 2" key="1">
    <citation type="journal article" date="2019" name="Gut">
        <title>Antibiotics-induced monodominance of a novel gut bacterial order.</title>
        <authorList>
            <person name="Hildebrand F."/>
            <person name="Moitinho-Silva L."/>
            <person name="Blasche S."/>
            <person name="Jahn M.T."/>
            <person name="Gossmann T.I."/>
            <person name="Heuerta-Cepas J."/>
            <person name="Hercog R."/>
            <person name="Luetge M."/>
            <person name="Bahram M."/>
            <person name="Pryszlak A."/>
            <person name="Alves R.J."/>
            <person name="Waszak S.M."/>
            <person name="Zhu A."/>
            <person name="Ye L."/>
            <person name="Costea P.I."/>
            <person name="Aalvink S."/>
            <person name="Belzer C."/>
            <person name="Forslund S.K."/>
            <person name="Sunagawa S."/>
            <person name="Hentschel U."/>
            <person name="Merten C."/>
            <person name="Patil K.R."/>
            <person name="Benes V."/>
            <person name="Bork P."/>
        </authorList>
    </citation>
    <scope>NUCLEOTIDE SEQUENCE [LARGE SCALE GENOMIC DNA]</scope>
    <source>
        <strain evidence="1 2">HDS1380</strain>
    </source>
</reference>
<dbReference type="InterPro" id="IPR012902">
    <property type="entry name" value="N_methyl_site"/>
</dbReference>
<dbReference type="Gene3D" id="3.30.700.10">
    <property type="entry name" value="Glycoprotein, Type 4 Pilin"/>
    <property type="match status" value="1"/>
</dbReference>
<dbReference type="RefSeq" id="WP_129223872.1">
    <property type="nucleotide sequence ID" value="NZ_SDOZ01000002.1"/>
</dbReference>
<dbReference type="AlphaFoldDB" id="A0A4Q2KDG3"/>
<dbReference type="EMBL" id="SDOZ01000002">
    <property type="protein sequence ID" value="RXZ61311.1"/>
    <property type="molecule type" value="Genomic_DNA"/>
</dbReference>
<gene>
    <name evidence="1" type="ORF">ESZ91_02690</name>
</gene>
<dbReference type="NCBIfam" id="TIGR02532">
    <property type="entry name" value="IV_pilin_GFxxxE"/>
    <property type="match status" value="1"/>
</dbReference>
<dbReference type="SUPFAM" id="SSF54523">
    <property type="entry name" value="Pili subunits"/>
    <property type="match status" value="1"/>
</dbReference>
<proteinExistence type="predicted"/>
<sequence length="210" mass="22671">MLKKMKKAFTITELVIVIAVIAILAAVLIPTFTHVVNNAKVSSAMQTCRNALTDYLALVGGDDDPDNDDATGMVFVSDGYAFVYLNSALQQIGDVDNLAVIKNDTGDISKLKATVGITFTGTFESTITIQFGDSDEGNKTITKTMFDAEEGKHNAQNLYFYAITLNNTRYSGYFTYEAGESPVLQLQGATYSYTCGYISQQGGDLKVTAA</sequence>
<keyword evidence="2" id="KW-1185">Reference proteome</keyword>
<dbReference type="Pfam" id="PF07963">
    <property type="entry name" value="N_methyl"/>
    <property type="match status" value="1"/>
</dbReference>
<organism evidence="1 2">
    <name type="scientific">Candidatus Borkfalkia ceftriaxoniphila</name>
    <dbReference type="NCBI Taxonomy" id="2508949"/>
    <lineage>
        <taxon>Bacteria</taxon>
        <taxon>Bacillati</taxon>
        <taxon>Bacillota</taxon>
        <taxon>Clostridia</taxon>
        <taxon>Christensenellales</taxon>
        <taxon>Christensenellaceae</taxon>
        <taxon>Candidatus Borkfalkia</taxon>
    </lineage>
</organism>
<evidence type="ECO:0000313" key="2">
    <source>
        <dbReference type="Proteomes" id="UP000291269"/>
    </source>
</evidence>
<evidence type="ECO:0000313" key="1">
    <source>
        <dbReference type="EMBL" id="RXZ61311.1"/>
    </source>
</evidence>
<dbReference type="Proteomes" id="UP000291269">
    <property type="component" value="Unassembled WGS sequence"/>
</dbReference>